<keyword evidence="5" id="KW-1185">Reference proteome</keyword>
<dbReference type="RefSeq" id="WP_109529602.1">
    <property type="nucleotide sequence ID" value="NZ_JBEXKW010000183.1"/>
</dbReference>
<dbReference type="InterPro" id="IPR023188">
    <property type="entry name" value="DPS_DNA-bd_CS"/>
</dbReference>
<dbReference type="Gene3D" id="1.20.1260.10">
    <property type="match status" value="1"/>
</dbReference>
<gene>
    <name evidence="4" type="ORF">AB0I48_33230</name>
</gene>
<dbReference type="InterPro" id="IPR012347">
    <property type="entry name" value="Ferritin-like"/>
</dbReference>
<dbReference type="SUPFAM" id="SSF47240">
    <property type="entry name" value="Ferritin-like"/>
    <property type="match status" value="1"/>
</dbReference>
<dbReference type="PANTHER" id="PTHR42932">
    <property type="entry name" value="GENERAL STRESS PROTEIN 20U"/>
    <property type="match status" value="1"/>
</dbReference>
<dbReference type="Proteomes" id="UP001551695">
    <property type="component" value="Unassembled WGS sequence"/>
</dbReference>
<reference evidence="4 5" key="1">
    <citation type="submission" date="2024-06" db="EMBL/GenBank/DDBJ databases">
        <title>The Natural Products Discovery Center: Release of the First 8490 Sequenced Strains for Exploring Actinobacteria Biosynthetic Diversity.</title>
        <authorList>
            <person name="Kalkreuter E."/>
            <person name="Kautsar S.A."/>
            <person name="Yang D."/>
            <person name="Bader C.D."/>
            <person name="Teijaro C.N."/>
            <person name="Fluegel L."/>
            <person name="Davis C.M."/>
            <person name="Simpson J.R."/>
            <person name="Lauterbach L."/>
            <person name="Steele A.D."/>
            <person name="Gui C."/>
            <person name="Meng S."/>
            <person name="Li G."/>
            <person name="Viehrig K."/>
            <person name="Ye F."/>
            <person name="Su P."/>
            <person name="Kiefer A.F."/>
            <person name="Nichols A."/>
            <person name="Cepeda A.J."/>
            <person name="Yan W."/>
            <person name="Fan B."/>
            <person name="Jiang Y."/>
            <person name="Adhikari A."/>
            <person name="Zheng C.-J."/>
            <person name="Schuster L."/>
            <person name="Cowan T.M."/>
            <person name="Smanski M.J."/>
            <person name="Chevrette M.G."/>
            <person name="De Carvalho L.P.S."/>
            <person name="Shen B."/>
        </authorList>
    </citation>
    <scope>NUCLEOTIDE SEQUENCE [LARGE SCALE GENOMIC DNA]</scope>
    <source>
        <strain evidence="4 5">NPDC050403</strain>
    </source>
</reference>
<evidence type="ECO:0000313" key="4">
    <source>
        <dbReference type="EMBL" id="MEV0712430.1"/>
    </source>
</evidence>
<evidence type="ECO:0000313" key="5">
    <source>
        <dbReference type="Proteomes" id="UP001551695"/>
    </source>
</evidence>
<protein>
    <submittedName>
        <fullName evidence="4">DNA starvation/stationary phase protection protein</fullName>
    </submittedName>
</protein>
<proteinExistence type="inferred from homology"/>
<sequence length="159" mass="17272">MTKPITSTLDQEQQRIAGEALQATVVDLIDLTLIAKQAHWTVIGRNFRSVHLALDELVVVARDFTDSSAERATAIGISPDGRAQTVSTDSGALGIGAGWQQDTDVIDSVVANLGAVIARLRDRIEATEKADPVTQDLFIEIAARLEQLHWMWQAQLATV</sequence>
<dbReference type="PRINTS" id="PR01346">
    <property type="entry name" value="HELNAPAPROT"/>
</dbReference>
<evidence type="ECO:0000259" key="3">
    <source>
        <dbReference type="Pfam" id="PF00210"/>
    </source>
</evidence>
<dbReference type="Pfam" id="PF00210">
    <property type="entry name" value="Ferritin"/>
    <property type="match status" value="1"/>
</dbReference>
<dbReference type="PANTHER" id="PTHR42932:SF2">
    <property type="entry name" value="DNA PROTECTION DURING STARVATION PROTEIN 1"/>
    <property type="match status" value="1"/>
</dbReference>
<dbReference type="PROSITE" id="PS00818">
    <property type="entry name" value="DPS_1"/>
    <property type="match status" value="1"/>
</dbReference>
<name>A0ABV3G4P6_9NOCA</name>
<comment type="similarity">
    <text evidence="1 2">Belongs to the Dps family.</text>
</comment>
<dbReference type="InterPro" id="IPR008331">
    <property type="entry name" value="Ferritin_DPS_dom"/>
</dbReference>
<evidence type="ECO:0000256" key="2">
    <source>
        <dbReference type="RuleBase" id="RU003875"/>
    </source>
</evidence>
<dbReference type="InterPro" id="IPR009078">
    <property type="entry name" value="Ferritin-like_SF"/>
</dbReference>
<evidence type="ECO:0000256" key="1">
    <source>
        <dbReference type="ARBA" id="ARBA00009497"/>
    </source>
</evidence>
<dbReference type="PIRSF" id="PIRSF005900">
    <property type="entry name" value="Dps"/>
    <property type="match status" value="1"/>
</dbReference>
<dbReference type="CDD" id="cd01043">
    <property type="entry name" value="DPS"/>
    <property type="match status" value="1"/>
</dbReference>
<feature type="domain" description="Ferritin/DPS" evidence="3">
    <location>
        <begin position="19"/>
        <end position="158"/>
    </location>
</feature>
<organism evidence="4 5">
    <name type="scientific">Nocardia aurea</name>
    <dbReference type="NCBI Taxonomy" id="2144174"/>
    <lineage>
        <taxon>Bacteria</taxon>
        <taxon>Bacillati</taxon>
        <taxon>Actinomycetota</taxon>
        <taxon>Actinomycetes</taxon>
        <taxon>Mycobacteriales</taxon>
        <taxon>Nocardiaceae</taxon>
        <taxon>Nocardia</taxon>
    </lineage>
</organism>
<dbReference type="EMBL" id="JBFAKC010000021">
    <property type="protein sequence ID" value="MEV0712430.1"/>
    <property type="molecule type" value="Genomic_DNA"/>
</dbReference>
<accession>A0ABV3G4P6</accession>
<dbReference type="InterPro" id="IPR002177">
    <property type="entry name" value="DPS_DNA-bd"/>
</dbReference>
<comment type="caution">
    <text evidence="4">The sequence shown here is derived from an EMBL/GenBank/DDBJ whole genome shotgun (WGS) entry which is preliminary data.</text>
</comment>